<comment type="caution">
    <text evidence="6">The sequence shown here is derived from an EMBL/GenBank/DDBJ whole genome shotgun (WGS) entry which is preliminary data.</text>
</comment>
<dbReference type="PANTHER" id="PTHR43166:SF4">
    <property type="entry name" value="PHOSPHONATES IMPORT ATP-BINDING PROTEIN PHNC"/>
    <property type="match status" value="1"/>
</dbReference>
<comment type="similarity">
    <text evidence="1">Belongs to the ABC transporter superfamily.</text>
</comment>
<dbReference type="FunFam" id="3.40.50.300:FF:000020">
    <property type="entry name" value="Amino acid ABC transporter ATP-binding component"/>
    <property type="match status" value="1"/>
</dbReference>
<keyword evidence="3" id="KW-0547">Nucleotide-binding</keyword>
<dbReference type="GeneID" id="301324506"/>
<dbReference type="EMBL" id="JAHOEF010000042">
    <property type="protein sequence ID" value="MBV3383013.1"/>
    <property type="molecule type" value="Genomic_DNA"/>
</dbReference>
<evidence type="ECO:0000256" key="4">
    <source>
        <dbReference type="ARBA" id="ARBA00022840"/>
    </source>
</evidence>
<dbReference type="InterPro" id="IPR003439">
    <property type="entry name" value="ABC_transporter-like_ATP-bd"/>
</dbReference>
<dbReference type="InterPro" id="IPR027417">
    <property type="entry name" value="P-loop_NTPase"/>
</dbReference>
<dbReference type="EMBL" id="JAHOEL010000022">
    <property type="protein sequence ID" value="MBV3392603.1"/>
    <property type="molecule type" value="Genomic_DNA"/>
</dbReference>
<sequence length="241" mass="26881">MIQVDHITKKFGKLKAVDDVSLTLKKGEIVCLIGPSGSGKSTVLRCIDHLEKPEAGSIYIDGALLKEGTPEYNKLRSKMGFVFQHFNLFPNMTVLENLTLAPLKVMGMTEEEANAVAIKYLQKVGLEDKKDTYPNKLSGGQKQRVAIARSLCLNPEVMLFDEPTSALDPEMVIEVLEVMQDLAKQGMTMMVVTHEMGFARTVADRVIFLENGKIVEENDSETFFSHPESDRAKDFLSKVMH</sequence>
<dbReference type="Pfam" id="PF00005">
    <property type="entry name" value="ABC_tran"/>
    <property type="match status" value="1"/>
</dbReference>
<dbReference type="GO" id="GO:0005524">
    <property type="term" value="F:ATP binding"/>
    <property type="evidence" value="ECO:0007669"/>
    <property type="project" value="UniProtKB-KW"/>
</dbReference>
<evidence type="ECO:0000313" key="9">
    <source>
        <dbReference type="Proteomes" id="UP001197492"/>
    </source>
</evidence>
<dbReference type="Gene3D" id="3.40.50.300">
    <property type="entry name" value="P-loop containing nucleotide triphosphate hydrolases"/>
    <property type="match status" value="1"/>
</dbReference>
<name>A0AAW4MRY4_9FIRM</name>
<dbReference type="PANTHER" id="PTHR43166">
    <property type="entry name" value="AMINO ACID IMPORT ATP-BINDING PROTEIN"/>
    <property type="match status" value="1"/>
</dbReference>
<dbReference type="RefSeq" id="WP_117458609.1">
    <property type="nucleotide sequence ID" value="NZ_JAHOEB010000022.1"/>
</dbReference>
<dbReference type="SUPFAM" id="SSF52540">
    <property type="entry name" value="P-loop containing nucleoside triphosphate hydrolases"/>
    <property type="match status" value="1"/>
</dbReference>
<dbReference type="PIRSF" id="PIRSF039085">
    <property type="entry name" value="ABC_ATPase_HisP"/>
    <property type="match status" value="1"/>
</dbReference>
<evidence type="ECO:0000313" key="8">
    <source>
        <dbReference type="Proteomes" id="UP001196408"/>
    </source>
</evidence>
<dbReference type="PROSITE" id="PS50893">
    <property type="entry name" value="ABC_TRANSPORTER_2"/>
    <property type="match status" value="1"/>
</dbReference>
<keyword evidence="2" id="KW-0813">Transport</keyword>
<dbReference type="InterPro" id="IPR003593">
    <property type="entry name" value="AAA+_ATPase"/>
</dbReference>
<evidence type="ECO:0000313" key="7">
    <source>
        <dbReference type="EMBL" id="MBV3392603.1"/>
    </source>
</evidence>
<dbReference type="AlphaFoldDB" id="A0AAW4MRY4"/>
<accession>A0AAW4MRY4</accession>
<reference evidence="6 9" key="1">
    <citation type="submission" date="2021-06" db="EMBL/GenBank/DDBJ databases">
        <title>Collection of gut derived symbiotic bacterial strains cultured from healthy donors.</title>
        <authorList>
            <person name="Lin H."/>
            <person name="Littmann E."/>
            <person name="Pamer E.G."/>
        </authorList>
    </citation>
    <scope>NUCLEOTIDE SEQUENCE</scope>
    <source>
        <strain evidence="7 9">MSK.21.70</strain>
        <strain evidence="6">MSK.21.82</strain>
    </source>
</reference>
<dbReference type="PROSITE" id="PS00211">
    <property type="entry name" value="ABC_TRANSPORTER_1"/>
    <property type="match status" value="1"/>
</dbReference>
<gene>
    <name evidence="6" type="ORF">KSV97_07235</name>
    <name evidence="7" type="ORF">KSW06_04890</name>
</gene>
<dbReference type="InterPro" id="IPR030679">
    <property type="entry name" value="ABC_ATPase_HisP-typ"/>
</dbReference>
<evidence type="ECO:0000313" key="6">
    <source>
        <dbReference type="EMBL" id="MBV3383013.1"/>
    </source>
</evidence>
<dbReference type="Proteomes" id="UP001196408">
    <property type="component" value="Unassembled WGS sequence"/>
</dbReference>
<dbReference type="CDD" id="cd03262">
    <property type="entry name" value="ABC_HisP_GlnQ"/>
    <property type="match status" value="1"/>
</dbReference>
<keyword evidence="4 6" id="KW-0067">ATP-binding</keyword>
<proteinExistence type="inferred from homology"/>
<dbReference type="InterPro" id="IPR017871">
    <property type="entry name" value="ABC_transporter-like_CS"/>
</dbReference>
<feature type="domain" description="ABC transporter" evidence="5">
    <location>
        <begin position="2"/>
        <end position="236"/>
    </location>
</feature>
<evidence type="ECO:0000256" key="3">
    <source>
        <dbReference type="ARBA" id="ARBA00022741"/>
    </source>
</evidence>
<dbReference type="InterPro" id="IPR050086">
    <property type="entry name" value="MetN_ABC_transporter-like"/>
</dbReference>
<dbReference type="GO" id="GO:0015424">
    <property type="term" value="F:ABC-type amino acid transporter activity"/>
    <property type="evidence" value="ECO:0007669"/>
    <property type="project" value="InterPro"/>
</dbReference>
<dbReference type="SMART" id="SM00382">
    <property type="entry name" value="AAA"/>
    <property type="match status" value="1"/>
</dbReference>
<keyword evidence="9" id="KW-1185">Reference proteome</keyword>
<protein>
    <submittedName>
        <fullName evidence="6">Amino acid ABC transporter ATP-binding protein</fullName>
    </submittedName>
</protein>
<organism evidence="6 8">
    <name type="scientific">Catenibacterium mitsuokai</name>
    <dbReference type="NCBI Taxonomy" id="100886"/>
    <lineage>
        <taxon>Bacteria</taxon>
        <taxon>Bacillati</taxon>
        <taxon>Bacillota</taxon>
        <taxon>Erysipelotrichia</taxon>
        <taxon>Erysipelotrichales</taxon>
        <taxon>Coprobacillaceae</taxon>
        <taxon>Catenibacterium</taxon>
    </lineage>
</organism>
<evidence type="ECO:0000256" key="1">
    <source>
        <dbReference type="ARBA" id="ARBA00005417"/>
    </source>
</evidence>
<dbReference type="Proteomes" id="UP001197492">
    <property type="component" value="Unassembled WGS sequence"/>
</dbReference>
<evidence type="ECO:0000256" key="2">
    <source>
        <dbReference type="ARBA" id="ARBA00022448"/>
    </source>
</evidence>
<dbReference type="GO" id="GO:0016887">
    <property type="term" value="F:ATP hydrolysis activity"/>
    <property type="evidence" value="ECO:0007669"/>
    <property type="project" value="InterPro"/>
</dbReference>
<evidence type="ECO:0000259" key="5">
    <source>
        <dbReference type="PROSITE" id="PS50893"/>
    </source>
</evidence>